<reference evidence="1" key="1">
    <citation type="submission" date="2014-09" db="EMBL/GenBank/DDBJ databases">
        <authorList>
            <person name="Magalhaes I.L.F."/>
            <person name="Oliveira U."/>
            <person name="Santos F.R."/>
            <person name="Vidigal T.H.D.A."/>
            <person name="Brescovit A.D."/>
            <person name="Santos A.J."/>
        </authorList>
    </citation>
    <scope>NUCLEOTIDE SEQUENCE</scope>
    <source>
        <tissue evidence="1">Shoot tissue taken approximately 20 cm above the soil surface</tissue>
    </source>
</reference>
<accession>A0A0A9HQC8</accession>
<dbReference type="EMBL" id="GBRH01160815">
    <property type="protein sequence ID" value="JAE37081.1"/>
    <property type="molecule type" value="Transcribed_RNA"/>
</dbReference>
<proteinExistence type="predicted"/>
<protein>
    <submittedName>
        <fullName evidence="1">Uncharacterized protein</fullName>
    </submittedName>
</protein>
<dbReference type="AlphaFoldDB" id="A0A0A9HQC8"/>
<reference evidence="1" key="2">
    <citation type="journal article" date="2015" name="Data Brief">
        <title>Shoot transcriptome of the giant reed, Arundo donax.</title>
        <authorList>
            <person name="Barrero R.A."/>
            <person name="Guerrero F.D."/>
            <person name="Moolhuijzen P."/>
            <person name="Goolsby J.A."/>
            <person name="Tidwell J."/>
            <person name="Bellgard S.E."/>
            <person name="Bellgard M.I."/>
        </authorList>
    </citation>
    <scope>NUCLEOTIDE SEQUENCE</scope>
    <source>
        <tissue evidence="1">Shoot tissue taken approximately 20 cm above the soil surface</tissue>
    </source>
</reference>
<sequence>MMNSSSFFMPNIKQNDSCLQHEFVRLFHSSDCNHIHSQHGDLNYRFARVVRSIGQFR</sequence>
<name>A0A0A9HQC8_ARUDO</name>
<organism evidence="1">
    <name type="scientific">Arundo donax</name>
    <name type="common">Giant reed</name>
    <name type="synonym">Donax arundinaceus</name>
    <dbReference type="NCBI Taxonomy" id="35708"/>
    <lineage>
        <taxon>Eukaryota</taxon>
        <taxon>Viridiplantae</taxon>
        <taxon>Streptophyta</taxon>
        <taxon>Embryophyta</taxon>
        <taxon>Tracheophyta</taxon>
        <taxon>Spermatophyta</taxon>
        <taxon>Magnoliopsida</taxon>
        <taxon>Liliopsida</taxon>
        <taxon>Poales</taxon>
        <taxon>Poaceae</taxon>
        <taxon>PACMAD clade</taxon>
        <taxon>Arundinoideae</taxon>
        <taxon>Arundineae</taxon>
        <taxon>Arundo</taxon>
    </lineage>
</organism>
<evidence type="ECO:0000313" key="1">
    <source>
        <dbReference type="EMBL" id="JAE37081.1"/>
    </source>
</evidence>